<gene>
    <name evidence="1" type="ORF">SAMN05216240_0249</name>
</gene>
<protein>
    <submittedName>
        <fullName evidence="1">Uncharacterized protein</fullName>
    </submittedName>
</protein>
<organism evidence="1 2">
    <name type="scientific">Caldicellulosiruptor bescii</name>
    <name type="common">Anaerocellum thermophilum</name>
    <dbReference type="NCBI Taxonomy" id="31899"/>
    <lineage>
        <taxon>Bacteria</taxon>
        <taxon>Bacillati</taxon>
        <taxon>Bacillota</taxon>
        <taxon>Bacillota incertae sedis</taxon>
        <taxon>Caldicellulosiruptorales</taxon>
        <taxon>Caldicellulosiruptoraceae</taxon>
        <taxon>Caldicellulosiruptor</taxon>
    </lineage>
</organism>
<evidence type="ECO:0000313" key="1">
    <source>
        <dbReference type="EMBL" id="SMR91090.1"/>
    </source>
</evidence>
<reference evidence="1 2" key="1">
    <citation type="submission" date="2017-05" db="EMBL/GenBank/DDBJ databases">
        <authorList>
            <person name="Varghese N."/>
            <person name="Submissions S."/>
        </authorList>
    </citation>
    <scope>NUCLEOTIDE SEQUENCE [LARGE SCALE GENOMIC DNA]</scope>
    <source>
        <strain evidence="1 2">MACB1020</strain>
    </source>
</reference>
<sequence>MYVSAFILLIYSLYPFLHEHVINILKKGIKEESRLISIWLVMVIISYLLKRYDIITRSDEGDL</sequence>
<keyword evidence="2" id="KW-1185">Reference proteome</keyword>
<dbReference type="EMBL" id="FXXC01000001">
    <property type="protein sequence ID" value="SMR91090.1"/>
    <property type="molecule type" value="Genomic_DNA"/>
</dbReference>
<name>A0ABY1S5M1_CALBS</name>
<accession>A0ABY1S5M1</accession>
<dbReference type="Proteomes" id="UP000196803">
    <property type="component" value="Unassembled WGS sequence"/>
</dbReference>
<proteinExistence type="predicted"/>
<comment type="caution">
    <text evidence="1">The sequence shown here is derived from an EMBL/GenBank/DDBJ whole genome shotgun (WGS) entry which is preliminary data.</text>
</comment>
<evidence type="ECO:0000313" key="2">
    <source>
        <dbReference type="Proteomes" id="UP000196803"/>
    </source>
</evidence>